<gene>
    <name evidence="2" type="ORF">EXU48_12560</name>
</gene>
<feature type="region of interest" description="Disordered" evidence="1">
    <location>
        <begin position="1"/>
        <end position="29"/>
    </location>
</feature>
<dbReference type="Gene3D" id="1.20.150.30">
    <property type="entry name" value="Zincin-like metallopeptidase, N-terminal domain"/>
    <property type="match status" value="1"/>
</dbReference>
<organism evidence="2 3">
    <name type="scientific">Occultella glacieicola</name>
    <dbReference type="NCBI Taxonomy" id="2518684"/>
    <lineage>
        <taxon>Bacteria</taxon>
        <taxon>Bacillati</taxon>
        <taxon>Actinomycetota</taxon>
        <taxon>Actinomycetes</taxon>
        <taxon>Micrococcales</taxon>
        <taxon>Ruaniaceae</taxon>
        <taxon>Occultella</taxon>
    </lineage>
</organism>
<accession>A0ABY2E3P8</accession>
<name>A0ABY2E3P8_9MICO</name>
<dbReference type="NCBIfam" id="TIGR03624">
    <property type="entry name" value="putative hydrolase"/>
    <property type="match status" value="1"/>
</dbReference>
<evidence type="ECO:0000256" key="1">
    <source>
        <dbReference type="SAM" id="MobiDB-lite"/>
    </source>
</evidence>
<dbReference type="PANTHER" id="PTHR39420">
    <property type="match status" value="1"/>
</dbReference>
<keyword evidence="3" id="KW-1185">Reference proteome</keyword>
<evidence type="ECO:0000313" key="2">
    <source>
        <dbReference type="EMBL" id="TDE94254.1"/>
    </source>
</evidence>
<dbReference type="InterPro" id="IPR022454">
    <property type="entry name" value="CHP03883_F420-assoc"/>
</dbReference>
<dbReference type="PANTHER" id="PTHR39420:SF1">
    <property type="entry name" value="HYDROLASE"/>
    <property type="match status" value="1"/>
</dbReference>
<dbReference type="Proteomes" id="UP000504882">
    <property type="component" value="Unassembled WGS sequence"/>
</dbReference>
<dbReference type="SUPFAM" id="SSF55486">
    <property type="entry name" value="Metalloproteases ('zincins'), catalytic domain"/>
    <property type="match status" value="1"/>
</dbReference>
<dbReference type="Pfam" id="PF10103">
    <property type="entry name" value="Zincin_2"/>
    <property type="match status" value="1"/>
</dbReference>
<evidence type="ECO:0008006" key="4">
    <source>
        <dbReference type="Google" id="ProtNLM"/>
    </source>
</evidence>
<sequence length="387" mass="41240">MSRLGWGDVSRRAGPTPHPLRCAGPRGSEPVTDAVDWDLAARRAARLARPGPTADREELSALVASLRTGAVRAPEFVGTVTDLTEAAERTAAGPVYVIDRPRWSAGNLAMLRHLVGDLMPVPKGPGGPRFAAEELGALLSLLSSRVLGQYDPFTPPSTGTEGDGTVTAGRLVLVAPNILHVQRQLNLRAADFHLWVCLHEQTHALQFAAAPWLADHMRTRMRELMATLLVEEDAASRMRDLIGALPRVLRGDGEPATASAGGALLGAVLTEAEQEAMDASIAVMSLLEGHADVVMDAVGPRVVPTVRTIRKSFEARRAGQGFVDTLLRRVLGLDAKLAQYREGAAFVRAVVAKVGHPGLNAVWAAPEHLPSAAEIADPAAWVRRVHG</sequence>
<comment type="caution">
    <text evidence="2">The sequence shown here is derived from an EMBL/GenBank/DDBJ whole genome shotgun (WGS) entry which is preliminary data.</text>
</comment>
<reference evidence="2 3" key="1">
    <citation type="submission" date="2019-03" db="EMBL/GenBank/DDBJ databases">
        <title>Genomic features of bacteria from cold environments.</title>
        <authorList>
            <person name="Shen L."/>
        </authorList>
    </citation>
    <scope>NUCLEOTIDE SEQUENCE [LARGE SCALE GENOMIC DNA]</scope>
    <source>
        <strain evidence="3">T3246-1</strain>
    </source>
</reference>
<dbReference type="NCBIfam" id="TIGR03883">
    <property type="entry name" value="DUF2342_F420"/>
    <property type="match status" value="1"/>
</dbReference>
<protein>
    <recommendedName>
        <fullName evidence="4">Hydrolase</fullName>
    </recommendedName>
</protein>
<evidence type="ECO:0000313" key="3">
    <source>
        <dbReference type="Proteomes" id="UP000504882"/>
    </source>
</evidence>
<dbReference type="EMBL" id="SMNA01000005">
    <property type="protein sequence ID" value="TDE94254.1"/>
    <property type="molecule type" value="Genomic_DNA"/>
</dbReference>
<dbReference type="InterPro" id="IPR042271">
    <property type="entry name" value="Zinicin_2_N"/>
</dbReference>
<dbReference type="InterPro" id="IPR018766">
    <property type="entry name" value="Zinicin_2"/>
</dbReference>
<proteinExistence type="predicted"/>